<dbReference type="InterPro" id="IPR011256">
    <property type="entry name" value="Reg_factor_effector_dom_sf"/>
</dbReference>
<dbReference type="Proteomes" id="UP000306229">
    <property type="component" value="Chromosome"/>
</dbReference>
<dbReference type="SUPFAM" id="SSF55136">
    <property type="entry name" value="Probable bacterial effector-binding domain"/>
    <property type="match status" value="1"/>
</dbReference>
<dbReference type="Pfam" id="PF06445">
    <property type="entry name" value="GyrI-like"/>
    <property type="match status" value="1"/>
</dbReference>
<keyword evidence="3" id="KW-1185">Reference proteome</keyword>
<dbReference type="RefSeq" id="WP_138948673.1">
    <property type="nucleotide sequence ID" value="NZ_CP040749.1"/>
</dbReference>
<dbReference type="InterPro" id="IPR023393">
    <property type="entry name" value="START-like_dom_sf"/>
</dbReference>
<protein>
    <submittedName>
        <fullName evidence="2">Transcription activator effector-binding protein</fullName>
    </submittedName>
</protein>
<dbReference type="InterPro" id="IPR029442">
    <property type="entry name" value="GyrI-like"/>
</dbReference>
<proteinExistence type="predicted"/>
<dbReference type="InterPro" id="IPR010499">
    <property type="entry name" value="AraC_E-bd"/>
</dbReference>
<sequence length="346" mass="38692">MKALKYVFLLLLLLVVAGSIYIATLENSYSVERTKVIQAPDVVVFNVVNEYKTWPSWSPWLGKDPEAKLTYGDKTSGVGASYAWKGDITGEGSMETLSVQKDSIGQKITFITPWESTSNVYWKFNKVDNGTEVTWGMKGDLDFMSKAYMAFMGGMDEQIGPDYELGLSKLDSVVNAEMQKYSVSVKGTTTHGGGYYLYNTTSCKIEELSEKKEMMMPKVAEYAKKNNITMAGPPFTLYHKFDEENDAVMFSCAVPVTEKVITDKGSDILTGMLKPFSAVKTVLKGDYKNSKKAWDATYKYITDKALIPLEEWPSLEVYINNPLNIPNPADLVTEIFVPIKEVPEDI</sequence>
<gene>
    <name evidence="2" type="ORF">FF125_04590</name>
</gene>
<dbReference type="SMART" id="SM00871">
    <property type="entry name" value="AraC_E_bind"/>
    <property type="match status" value="1"/>
</dbReference>
<feature type="domain" description="AraC effector-binding" evidence="1">
    <location>
        <begin position="201"/>
        <end position="340"/>
    </location>
</feature>
<evidence type="ECO:0000313" key="3">
    <source>
        <dbReference type="Proteomes" id="UP000306229"/>
    </source>
</evidence>
<dbReference type="Gene3D" id="3.30.530.20">
    <property type="match status" value="1"/>
</dbReference>
<dbReference type="Gene3D" id="3.20.80.10">
    <property type="entry name" value="Regulatory factor, effector binding domain"/>
    <property type="match status" value="1"/>
</dbReference>
<dbReference type="AlphaFoldDB" id="A0A5B7TRG2"/>
<evidence type="ECO:0000259" key="1">
    <source>
        <dbReference type="SMART" id="SM00871"/>
    </source>
</evidence>
<accession>A0A5B7TRG2</accession>
<dbReference type="EMBL" id="CP040749">
    <property type="protein sequence ID" value="QCX37746.1"/>
    <property type="molecule type" value="Genomic_DNA"/>
</dbReference>
<dbReference type="SUPFAM" id="SSF55961">
    <property type="entry name" value="Bet v1-like"/>
    <property type="match status" value="1"/>
</dbReference>
<name>A0A5B7TRG2_9FLAO</name>
<reference evidence="2 3" key="1">
    <citation type="submission" date="2019-05" db="EMBL/GenBank/DDBJ databases">
        <title>Algicella ahnfeltiae gen. nov., sp. nov., a novel marine bacterium of the family Flavobacteriaceae isolated from a red alga.</title>
        <authorList>
            <person name="Nedashkovskaya O.I."/>
            <person name="Kukhlevskiy A.D."/>
            <person name="Kim S.-G."/>
            <person name="Zhukova N.V."/>
            <person name="Mikhailov V.V."/>
        </authorList>
    </citation>
    <scope>NUCLEOTIDE SEQUENCE [LARGE SCALE GENOMIC DNA]</scope>
    <source>
        <strain evidence="2 3">10Alg115</strain>
    </source>
</reference>
<dbReference type="KEGG" id="fbe:FF125_04590"/>
<dbReference type="CDD" id="cd07818">
    <property type="entry name" value="SRPBCC_1"/>
    <property type="match status" value="1"/>
</dbReference>
<organism evidence="2 3">
    <name type="scientific">Aureibaculum algae</name>
    <dbReference type="NCBI Taxonomy" id="2584122"/>
    <lineage>
        <taxon>Bacteria</taxon>
        <taxon>Pseudomonadati</taxon>
        <taxon>Bacteroidota</taxon>
        <taxon>Flavobacteriia</taxon>
        <taxon>Flavobacteriales</taxon>
        <taxon>Flavobacteriaceae</taxon>
        <taxon>Aureibaculum</taxon>
    </lineage>
</organism>
<evidence type="ECO:0000313" key="2">
    <source>
        <dbReference type="EMBL" id="QCX37746.1"/>
    </source>
</evidence>
<dbReference type="OrthoDB" id="9807923at2"/>